<feature type="domain" description="NAF" evidence="1">
    <location>
        <begin position="140"/>
        <end position="203"/>
    </location>
</feature>
<organism evidence="2 3">
    <name type="scientific">Escallonia herrerae</name>
    <dbReference type="NCBI Taxonomy" id="1293975"/>
    <lineage>
        <taxon>Eukaryota</taxon>
        <taxon>Viridiplantae</taxon>
        <taxon>Streptophyta</taxon>
        <taxon>Embryophyta</taxon>
        <taxon>Tracheophyta</taxon>
        <taxon>Spermatophyta</taxon>
        <taxon>Magnoliopsida</taxon>
        <taxon>eudicotyledons</taxon>
        <taxon>Gunneridae</taxon>
        <taxon>Pentapetalae</taxon>
        <taxon>asterids</taxon>
        <taxon>campanulids</taxon>
        <taxon>Escalloniales</taxon>
        <taxon>Escalloniaceae</taxon>
        <taxon>Escallonia</taxon>
    </lineage>
</organism>
<protein>
    <recommendedName>
        <fullName evidence="1">NAF domain-containing protein</fullName>
    </recommendedName>
</protein>
<name>A0AA88WL09_9ASTE</name>
<evidence type="ECO:0000259" key="1">
    <source>
        <dbReference type="Pfam" id="PF03822"/>
    </source>
</evidence>
<dbReference type="Gene3D" id="3.30.310.80">
    <property type="entry name" value="Kinase associated domain 1, KA1"/>
    <property type="match status" value="1"/>
</dbReference>
<sequence length="217" mass="24569">MHLYSSSIPDRPVHIVSAVEPDDTSRALSLFSSSSILRVLGWDLEGKLIDRMWCLVLVFKEVTIDVLALTRGLKFLMVNSKLYDVNGDDRAYLYSLASMLLPDDGISMLKLSTYTALLPRGKANHKYSSHIIELVDREGLVTKSAQFDLSSMFEENKTVDLSPLFKENEREEKEEMRFATARLASCVISKLEEVAEAVKFGVRFQGLENRKRGNWAD</sequence>
<dbReference type="GO" id="GO:0007165">
    <property type="term" value="P:signal transduction"/>
    <property type="evidence" value="ECO:0007669"/>
    <property type="project" value="InterPro"/>
</dbReference>
<gene>
    <name evidence="2" type="ORF">RJ639_039722</name>
</gene>
<comment type="caution">
    <text evidence="2">The sequence shown here is derived from an EMBL/GenBank/DDBJ whole genome shotgun (WGS) entry which is preliminary data.</text>
</comment>
<dbReference type="Pfam" id="PF03822">
    <property type="entry name" value="NAF"/>
    <property type="match status" value="1"/>
</dbReference>
<evidence type="ECO:0000313" key="3">
    <source>
        <dbReference type="Proteomes" id="UP001188597"/>
    </source>
</evidence>
<reference evidence="2" key="1">
    <citation type="submission" date="2022-12" db="EMBL/GenBank/DDBJ databases">
        <title>Draft genome assemblies for two species of Escallonia (Escalloniales).</title>
        <authorList>
            <person name="Chanderbali A."/>
            <person name="Dervinis C."/>
            <person name="Anghel I."/>
            <person name="Soltis D."/>
            <person name="Soltis P."/>
            <person name="Zapata F."/>
        </authorList>
    </citation>
    <scope>NUCLEOTIDE SEQUENCE</scope>
    <source>
        <strain evidence="2">UCBG64.0493</strain>
        <tissue evidence="2">Leaf</tissue>
    </source>
</reference>
<dbReference type="EMBL" id="JAVXUP010000391">
    <property type="protein sequence ID" value="KAK3029167.1"/>
    <property type="molecule type" value="Genomic_DNA"/>
</dbReference>
<proteinExistence type="predicted"/>
<dbReference type="InterPro" id="IPR004041">
    <property type="entry name" value="NAF_dom"/>
</dbReference>
<keyword evidence="3" id="KW-1185">Reference proteome</keyword>
<dbReference type="Proteomes" id="UP001188597">
    <property type="component" value="Unassembled WGS sequence"/>
</dbReference>
<dbReference type="AlphaFoldDB" id="A0AA88WL09"/>
<evidence type="ECO:0000313" key="2">
    <source>
        <dbReference type="EMBL" id="KAK3029167.1"/>
    </source>
</evidence>
<accession>A0AA88WL09</accession>